<gene>
    <name evidence="1" type="ORF">B0H17DRAFT_1213297</name>
</gene>
<reference evidence="1" key="1">
    <citation type="submission" date="2023-03" db="EMBL/GenBank/DDBJ databases">
        <title>Massive genome expansion in bonnet fungi (Mycena s.s.) driven by repeated elements and novel gene families across ecological guilds.</title>
        <authorList>
            <consortium name="Lawrence Berkeley National Laboratory"/>
            <person name="Harder C.B."/>
            <person name="Miyauchi S."/>
            <person name="Viragh M."/>
            <person name="Kuo A."/>
            <person name="Thoen E."/>
            <person name="Andreopoulos B."/>
            <person name="Lu D."/>
            <person name="Skrede I."/>
            <person name="Drula E."/>
            <person name="Henrissat B."/>
            <person name="Morin E."/>
            <person name="Kohler A."/>
            <person name="Barry K."/>
            <person name="LaButti K."/>
            <person name="Morin E."/>
            <person name="Salamov A."/>
            <person name="Lipzen A."/>
            <person name="Mereny Z."/>
            <person name="Hegedus B."/>
            <person name="Baldrian P."/>
            <person name="Stursova M."/>
            <person name="Weitz H."/>
            <person name="Taylor A."/>
            <person name="Grigoriev I.V."/>
            <person name="Nagy L.G."/>
            <person name="Martin F."/>
            <person name="Kauserud H."/>
        </authorList>
    </citation>
    <scope>NUCLEOTIDE SEQUENCE</scope>
    <source>
        <strain evidence="1">CBHHK067</strain>
    </source>
</reference>
<accession>A0AAD7CQE9</accession>
<evidence type="ECO:0000313" key="1">
    <source>
        <dbReference type="EMBL" id="KAJ7658063.1"/>
    </source>
</evidence>
<proteinExistence type="predicted"/>
<evidence type="ECO:0000313" key="2">
    <source>
        <dbReference type="Proteomes" id="UP001221757"/>
    </source>
</evidence>
<dbReference type="Proteomes" id="UP001221757">
    <property type="component" value="Unassembled WGS sequence"/>
</dbReference>
<organism evidence="1 2">
    <name type="scientific">Mycena rosella</name>
    <name type="common">Pink bonnet</name>
    <name type="synonym">Agaricus rosellus</name>
    <dbReference type="NCBI Taxonomy" id="1033263"/>
    <lineage>
        <taxon>Eukaryota</taxon>
        <taxon>Fungi</taxon>
        <taxon>Dikarya</taxon>
        <taxon>Basidiomycota</taxon>
        <taxon>Agaricomycotina</taxon>
        <taxon>Agaricomycetes</taxon>
        <taxon>Agaricomycetidae</taxon>
        <taxon>Agaricales</taxon>
        <taxon>Marasmiineae</taxon>
        <taxon>Mycenaceae</taxon>
        <taxon>Mycena</taxon>
    </lineage>
</organism>
<comment type="caution">
    <text evidence="1">The sequence shown here is derived from an EMBL/GenBank/DDBJ whole genome shotgun (WGS) entry which is preliminary data.</text>
</comment>
<keyword evidence="2" id="KW-1185">Reference proteome</keyword>
<protein>
    <submittedName>
        <fullName evidence="1">Uncharacterized protein</fullName>
    </submittedName>
</protein>
<dbReference type="EMBL" id="JARKIE010000283">
    <property type="protein sequence ID" value="KAJ7658063.1"/>
    <property type="molecule type" value="Genomic_DNA"/>
</dbReference>
<dbReference type="AlphaFoldDB" id="A0AAD7CQE9"/>
<name>A0AAD7CQE9_MYCRO</name>
<sequence>MLAQAFHFRTERMLYYALTRNSIEGISHKNRRRLRESLLKDPLSPGAGFRIDTAQHKENPYNEQHRLYDLTLSIWEGTQRYNITNMNVSCRPKPPEPIRLEVISKYNLRHAPNTNEAPNLYSAGIFVATYLLVTRLDPTPCSRYARAQPCACFTSEIRDSLGLGINSRAGFIPTGRCMSELIACFGEPVGGIDVDTASWLLPRDVFTNVTLRGLGVSEAPRVGFPRIVTDSGAGLIRGPQLPSFLRGRASNLSSFLISDVPEIISSKAPTVAVELIPPNHRDSRAFLRRVVFVGATGSRTCPCAGAAWAWYWR</sequence>